<protein>
    <submittedName>
        <fullName evidence="2">Pol protein</fullName>
    </submittedName>
</protein>
<dbReference type="Gene3D" id="3.30.420.10">
    <property type="entry name" value="Ribonuclease H-like superfamily/Ribonuclease H"/>
    <property type="match status" value="1"/>
</dbReference>
<dbReference type="CDD" id="cd09272">
    <property type="entry name" value="RNase_HI_RT_Ty1"/>
    <property type="match status" value="1"/>
</dbReference>
<organism evidence="2">
    <name type="scientific">Phaeodactylum tricornutum</name>
    <name type="common">Diatom</name>
    <dbReference type="NCBI Taxonomy" id="2850"/>
    <lineage>
        <taxon>Eukaryota</taxon>
        <taxon>Sar</taxon>
        <taxon>Stramenopiles</taxon>
        <taxon>Ochrophyta</taxon>
        <taxon>Bacillariophyta</taxon>
        <taxon>Bacillariophyceae</taxon>
        <taxon>Bacillariophycidae</taxon>
        <taxon>Naviculales</taxon>
        <taxon>Phaeodactylaceae</taxon>
        <taxon>Phaeodactylum</taxon>
    </lineage>
</organism>
<feature type="domain" description="Reverse transcriptase Ty1/copia-type" evidence="1">
    <location>
        <begin position="821"/>
        <end position="1018"/>
    </location>
</feature>
<name>B1PJ23_PHATR</name>
<reference evidence="2" key="1">
    <citation type="submission" date="2008-01" db="EMBL/GenBank/DDBJ databases">
        <title>Pirate Transposons in Diatom Genomes.</title>
        <authorList>
            <person name="Maumus F."/>
            <person name="Allen A."/>
            <person name="Bowler C."/>
        </authorList>
    </citation>
    <scope>NUCLEOTIDE SEQUENCE</scope>
</reference>
<dbReference type="Pfam" id="PF07727">
    <property type="entry name" value="RVT_2"/>
    <property type="match status" value="1"/>
</dbReference>
<evidence type="ECO:0000313" key="2">
    <source>
        <dbReference type="EMBL" id="ACA60883.1"/>
    </source>
</evidence>
<evidence type="ECO:0000259" key="1">
    <source>
        <dbReference type="Pfam" id="PF07727"/>
    </source>
</evidence>
<proteinExistence type="predicted"/>
<dbReference type="GO" id="GO:0003676">
    <property type="term" value="F:nucleic acid binding"/>
    <property type="evidence" value="ECO:0007669"/>
    <property type="project" value="InterPro"/>
</dbReference>
<sequence length="1339" mass="151377">MTNIPIGTVATAYTVPDDGRVVILIINQALYFGDRLKNTLLTPNQMRDYGIEVDDAPRQYVAGSQHSLYVPDSNLRIPLQLRGIFLFLESRKPTQQEMDECEHIVLTSDAPWEPCSVEFANREQEAVRSDRRVSLVDSGGNSTGQVHYIAYPSDTRTVAAAQRVLETFRSLTEIEFCETKLVDRLIACVNVASDDHCGDGLDGRADPDVYPASDDFIRVVSGMTSSERKSALTPEVLSRRWNIGLDSAKRTLQVTTQKGVRTVLHPLTRRYRTRQSHLRFPTIRTKVYTDTMFSSVTSIRQYKCAQVFTTNTAYSRVYPLQSKQNAPDALMKWIQDVGVMSDLVYDGSKEQGGGKHWREIEQRHHIQRHVTEPHSQWQNRAEGEIREIKKSVRHRLQASRAPKRLWCFCTEWVSAVRRLTALSLPALNGRVATELLEGETPDISEYAQFDWYEPVWFIDPTSSFPEPKRKLGRWIGVASDVGQAMTFWILPKSCSPIARSLVARVDPDVSCTDEFKADLAMLDLSIDNKIGNNKTAEQNKEIDSSLGNLVSGPADDLFEKVANKEFYPLEEAAEKAEADDFTPESMDEYLTAEVLLPFGGELLRGVVKARKRDADGNPLGTRNSNPILDTREYEVELPDGSTNVYSANIIAENMYSQIDDEGREFLLMQEITDHKVDGNAVTKDDGFTVLKNGERKPQMTTKGWKLSVLWKDGTSTWVPLKDLKESNPLEVAEYAVANKIAEEPAFAWWVRQALRVRDRSIKKVKSKYWKRSHKYGIELPHSVGEALRINKETGTTFWRDGIAKEMKNVMPAFEFRDDDRMPVGHKEITCHMIFDIKAFSLQRKARLVAGGHTTDPPKDMTFASVVSRDSVRIAFLLAALNDLDILAADVQNAYLNAATKEKVWTRAGKEFGSNAGRPVVIVRALYGLKSSGARWRDHMAATLREADYTSSRADPDVWMRPATKPDGFKYWEYVLVYSDDILVVSHDPKRTMDFLESKNTLKNGTVAEPTTYLGAEVKKWRIEGSDDPTKIRWAMSSETYIKSAIADVETELAKIDKQLPSKASTPLKPGYRPELDQSPELDARRITYYQGLIGVLRWMCELGRIDILVDVAMMSRFLVIPREGQLQQLFHIFAYLKSHKRSTLVFDDTRPTFDAERFVQKDWSEFYPGAAEAIPPNLPEQRGRLVSTTCFVDADHAGCRLTRRSHTGVLIYVNRAPILWYSKRQNTVESSTYSSEFCAMRTAIDMIEGLRYKLRMLGVGLDGPTCVLCDNQSVVISSTAPETALKRKHNAINYHRTREAQAAGIVLIAKEPTETNISDFLTKSVPGPRLRELSGTVLW</sequence>
<dbReference type="InterPro" id="IPR013103">
    <property type="entry name" value="RVT_2"/>
</dbReference>
<dbReference type="InterPro" id="IPR036397">
    <property type="entry name" value="RNaseH_sf"/>
</dbReference>
<dbReference type="EMBL" id="EU432482">
    <property type="protein sequence ID" value="ACA60883.1"/>
    <property type="molecule type" value="Genomic_DNA"/>
</dbReference>
<accession>B1PJ23</accession>
<dbReference type="HOGENOM" id="CLU_001650_12_0_1"/>
<dbReference type="PANTHER" id="PTHR11439:SF463">
    <property type="entry name" value="REVERSE TRANSCRIPTASE TY1_COPIA-TYPE DOMAIN-CONTAINING PROTEIN"/>
    <property type="match status" value="1"/>
</dbReference>
<dbReference type="PANTHER" id="PTHR11439">
    <property type="entry name" value="GAG-POL-RELATED RETROTRANSPOSON"/>
    <property type="match status" value="1"/>
</dbReference>